<evidence type="ECO:0000256" key="3">
    <source>
        <dbReference type="ARBA" id="ARBA00022691"/>
    </source>
</evidence>
<evidence type="ECO:0000256" key="4">
    <source>
        <dbReference type="ARBA" id="ARBA00038314"/>
    </source>
</evidence>
<protein>
    <submittedName>
        <fullName evidence="5">Uncharacterized protein</fullName>
    </submittedName>
</protein>
<keyword evidence="6" id="KW-1185">Reference proteome</keyword>
<sequence length="254" mass="28398">MSSVTPESQADPALVPPLDPTLLNLSEIESAFLHAAISNDDKEMRRRVIEVQKECVMNLLSPQESDGRELTNNHSEKYPYPCIRAFHYVNLMMAVNPIYPSVLEAGQASNTLFLDLGCCMGTDVRKLAYDGYPASHILGCDLRQEYIDLGRKLYQDVGKCPIHFFTSNILDLPISLAKTLPTDGWPNRVTELAQLRRAVTHLYAGALFHLFDEPTQYAIALRLAVLSTRESGSIIFGRHQGLEKEGNIDDHLGR</sequence>
<dbReference type="PANTHER" id="PTHR35897:SF1">
    <property type="entry name" value="METHYLTRANSFERASE AUSD"/>
    <property type="match status" value="1"/>
</dbReference>
<organism evidence="5 6">
    <name type="scientific">Grifola frondosa</name>
    <name type="common">Maitake</name>
    <name type="synonym">Polyporus frondosus</name>
    <dbReference type="NCBI Taxonomy" id="5627"/>
    <lineage>
        <taxon>Eukaryota</taxon>
        <taxon>Fungi</taxon>
        <taxon>Dikarya</taxon>
        <taxon>Basidiomycota</taxon>
        <taxon>Agaricomycotina</taxon>
        <taxon>Agaricomycetes</taxon>
        <taxon>Polyporales</taxon>
        <taxon>Grifolaceae</taxon>
        <taxon>Grifola</taxon>
    </lineage>
</organism>
<dbReference type="OrthoDB" id="2094832at2759"/>
<keyword evidence="2" id="KW-0808">Transferase</keyword>
<dbReference type="Gene3D" id="3.40.50.150">
    <property type="entry name" value="Vaccinia Virus protein VP39"/>
    <property type="match status" value="1"/>
</dbReference>
<dbReference type="OMA" id="KSWPRLW"/>
<evidence type="ECO:0000313" key="6">
    <source>
        <dbReference type="Proteomes" id="UP000092993"/>
    </source>
</evidence>
<name>A0A1C7MQY3_GRIFR</name>
<evidence type="ECO:0000256" key="1">
    <source>
        <dbReference type="ARBA" id="ARBA00005179"/>
    </source>
</evidence>
<dbReference type="GO" id="GO:0016740">
    <property type="term" value="F:transferase activity"/>
    <property type="evidence" value="ECO:0007669"/>
    <property type="project" value="UniProtKB-KW"/>
</dbReference>
<dbReference type="InterPro" id="IPR029063">
    <property type="entry name" value="SAM-dependent_MTases_sf"/>
</dbReference>
<dbReference type="Proteomes" id="UP000092993">
    <property type="component" value="Unassembled WGS sequence"/>
</dbReference>
<reference evidence="5 6" key="1">
    <citation type="submission" date="2016-03" db="EMBL/GenBank/DDBJ databases">
        <title>Whole genome sequencing of Grifola frondosa 9006-11.</title>
        <authorList>
            <person name="Min B."/>
            <person name="Park H."/>
            <person name="Kim J.-G."/>
            <person name="Cho H."/>
            <person name="Oh Y.-L."/>
            <person name="Kong W.-S."/>
            <person name="Choi I.-G."/>
        </authorList>
    </citation>
    <scope>NUCLEOTIDE SEQUENCE [LARGE SCALE GENOMIC DNA]</scope>
    <source>
        <strain evidence="5 6">9006-11</strain>
    </source>
</reference>
<gene>
    <name evidence="5" type="ORF">A0H81_01857</name>
</gene>
<accession>A0A1C7MQY3</accession>
<evidence type="ECO:0000313" key="5">
    <source>
        <dbReference type="EMBL" id="OBZ77364.1"/>
    </source>
</evidence>
<dbReference type="EMBL" id="LUGG01000002">
    <property type="protein sequence ID" value="OBZ77364.1"/>
    <property type="molecule type" value="Genomic_DNA"/>
</dbReference>
<keyword evidence="3" id="KW-0949">S-adenosyl-L-methionine</keyword>
<dbReference type="SUPFAM" id="SSF53335">
    <property type="entry name" value="S-adenosyl-L-methionine-dependent methyltransferases"/>
    <property type="match status" value="1"/>
</dbReference>
<dbReference type="AlphaFoldDB" id="A0A1C7MQY3"/>
<dbReference type="PANTHER" id="PTHR35897">
    <property type="entry name" value="METHYLTRANSFERASE AUSD"/>
    <property type="match status" value="1"/>
</dbReference>
<comment type="pathway">
    <text evidence="1">Secondary metabolite biosynthesis.</text>
</comment>
<proteinExistence type="inferred from homology"/>
<dbReference type="STRING" id="5627.A0A1C7MQY3"/>
<comment type="similarity">
    <text evidence="4">Belongs to the class I-like SAM-binding methyltransferase superfamily.</text>
</comment>
<comment type="caution">
    <text evidence="5">The sequence shown here is derived from an EMBL/GenBank/DDBJ whole genome shotgun (WGS) entry which is preliminary data.</text>
</comment>
<dbReference type="InterPro" id="IPR051654">
    <property type="entry name" value="Meroterpenoid_MTases"/>
</dbReference>
<evidence type="ECO:0000256" key="2">
    <source>
        <dbReference type="ARBA" id="ARBA00022679"/>
    </source>
</evidence>